<proteinExistence type="predicted"/>
<feature type="transmembrane region" description="Helical" evidence="1">
    <location>
        <begin position="28"/>
        <end position="52"/>
    </location>
</feature>
<dbReference type="RefSeq" id="WP_371942003.1">
    <property type="nucleotide sequence ID" value="NZ_JAXCEH010000009.1"/>
</dbReference>
<gene>
    <name evidence="3" type="ORF">SM436_16465</name>
</gene>
<keyword evidence="1" id="KW-0812">Transmembrane</keyword>
<protein>
    <recommendedName>
        <fullName evidence="2">SecDF P1 head subdomain domain-containing protein</fullName>
    </recommendedName>
</protein>
<dbReference type="InterPro" id="IPR054384">
    <property type="entry name" value="SecDF_P1_head"/>
</dbReference>
<evidence type="ECO:0000256" key="1">
    <source>
        <dbReference type="SAM" id="Phobius"/>
    </source>
</evidence>
<accession>A0ABV4QXI1</accession>
<dbReference type="Proteomes" id="UP001569904">
    <property type="component" value="Unassembled WGS sequence"/>
</dbReference>
<reference evidence="3 4" key="1">
    <citation type="submission" date="2023-11" db="EMBL/GenBank/DDBJ databases">
        <title>Actinomadura monticuli sp. nov., isolated from volcanic ash.</title>
        <authorList>
            <person name="Lee S.D."/>
            <person name="Yang H."/>
            <person name="Kim I.S."/>
        </authorList>
    </citation>
    <scope>NUCLEOTIDE SEQUENCE [LARGE SCALE GENOMIC DNA]</scope>
    <source>
        <strain evidence="3 4">DSM 45346</strain>
    </source>
</reference>
<organism evidence="3 4">
    <name type="scientific">Actinomadura chokoriensis</name>
    <dbReference type="NCBI Taxonomy" id="454156"/>
    <lineage>
        <taxon>Bacteria</taxon>
        <taxon>Bacillati</taxon>
        <taxon>Actinomycetota</taxon>
        <taxon>Actinomycetes</taxon>
        <taxon>Streptosporangiales</taxon>
        <taxon>Thermomonosporaceae</taxon>
        <taxon>Actinomadura</taxon>
    </lineage>
</organism>
<feature type="domain" description="SecDF P1 head subdomain" evidence="2">
    <location>
        <begin position="123"/>
        <end position="198"/>
    </location>
</feature>
<dbReference type="EMBL" id="JAXCEH010000009">
    <property type="protein sequence ID" value="MFA1555284.1"/>
    <property type="molecule type" value="Genomic_DNA"/>
</dbReference>
<name>A0ABV4QXI1_9ACTN</name>
<evidence type="ECO:0000259" key="2">
    <source>
        <dbReference type="Pfam" id="PF22599"/>
    </source>
</evidence>
<keyword evidence="4" id="KW-1185">Reference proteome</keyword>
<evidence type="ECO:0000313" key="3">
    <source>
        <dbReference type="EMBL" id="MFA1555284.1"/>
    </source>
</evidence>
<sequence length="211" mass="21208">MGEPPPPPYGPLPGAPPLPPPARAPGPLVFVLIAVGAAVLLVIGGVVGYLVVTGDEPEPIASSGPLDLREPLTFALVEEVSDPPCGGGALTVAGAGSCYSFGSDRLTVRRLEEVRALGPDPAAGRTGWSVSITLTPADAAGFAELTGRAAKAYAGRLPGGRMGMLLGGTLLSEPAQVAAPIPGGRMQIDGAVDRPDARGDAESLVHRLTGR</sequence>
<evidence type="ECO:0000313" key="4">
    <source>
        <dbReference type="Proteomes" id="UP001569904"/>
    </source>
</evidence>
<keyword evidence="1" id="KW-1133">Transmembrane helix</keyword>
<dbReference type="Pfam" id="PF22599">
    <property type="entry name" value="SecDF_P1_head"/>
    <property type="match status" value="1"/>
</dbReference>
<comment type="caution">
    <text evidence="3">The sequence shown here is derived from an EMBL/GenBank/DDBJ whole genome shotgun (WGS) entry which is preliminary data.</text>
</comment>
<dbReference type="Gene3D" id="3.30.1360.200">
    <property type="match status" value="1"/>
</dbReference>
<keyword evidence="1" id="KW-0472">Membrane</keyword>